<dbReference type="Gene3D" id="1.10.3720.10">
    <property type="entry name" value="MetI-like"/>
    <property type="match status" value="1"/>
</dbReference>
<dbReference type="Gene3D" id="3.40.50.300">
    <property type="entry name" value="P-loop containing nucleotide triphosphate hydrolases"/>
    <property type="match status" value="1"/>
</dbReference>
<feature type="transmembrane region" description="Helical" evidence="11">
    <location>
        <begin position="196"/>
        <end position="217"/>
    </location>
</feature>
<dbReference type="Pfam" id="PF00528">
    <property type="entry name" value="BPD_transp_1"/>
    <property type="match status" value="1"/>
</dbReference>
<evidence type="ECO:0000259" key="13">
    <source>
        <dbReference type="PROSITE" id="PS50928"/>
    </source>
</evidence>
<comment type="caution">
    <text evidence="14">The sequence shown here is derived from an EMBL/GenBank/DDBJ whole genome shotgun (WGS) entry which is preliminary data.</text>
</comment>
<evidence type="ECO:0000256" key="9">
    <source>
        <dbReference type="ARBA" id="ARBA00022989"/>
    </source>
</evidence>
<feature type="transmembrane region" description="Helical" evidence="11">
    <location>
        <begin position="82"/>
        <end position="102"/>
    </location>
</feature>
<dbReference type="SMART" id="SM00382">
    <property type="entry name" value="AAA"/>
    <property type="match status" value="1"/>
</dbReference>
<dbReference type="InterPro" id="IPR027417">
    <property type="entry name" value="P-loop_NTPase"/>
</dbReference>
<dbReference type="SUPFAM" id="SSF161098">
    <property type="entry name" value="MetI-like"/>
    <property type="match status" value="1"/>
</dbReference>
<dbReference type="PROSITE" id="PS00211">
    <property type="entry name" value="ABC_TRANSPORTER_1"/>
    <property type="match status" value="1"/>
</dbReference>
<dbReference type="InterPro" id="IPR000515">
    <property type="entry name" value="MetI-like"/>
</dbReference>
<keyword evidence="6 11" id="KW-0812">Transmembrane</keyword>
<evidence type="ECO:0000256" key="6">
    <source>
        <dbReference type="ARBA" id="ARBA00022692"/>
    </source>
</evidence>
<protein>
    <submittedName>
        <fullName evidence="14">Oligopeptide/dipeptide ABC transporter ATP-binding protein</fullName>
    </submittedName>
</protein>
<gene>
    <name evidence="14" type="ORF">H4W79_002733</name>
</gene>
<dbReference type="InterPro" id="IPR050388">
    <property type="entry name" value="ABC_Ni/Peptide_Import"/>
</dbReference>
<dbReference type="InterPro" id="IPR003593">
    <property type="entry name" value="AAA+_ATPase"/>
</dbReference>
<dbReference type="GO" id="GO:0005524">
    <property type="term" value="F:ATP binding"/>
    <property type="evidence" value="ECO:0007669"/>
    <property type="project" value="UniProtKB-KW"/>
</dbReference>
<dbReference type="Pfam" id="PF08352">
    <property type="entry name" value="oligo_HPY"/>
    <property type="match status" value="1"/>
</dbReference>
<evidence type="ECO:0000259" key="12">
    <source>
        <dbReference type="PROSITE" id="PS50893"/>
    </source>
</evidence>
<feature type="transmembrane region" description="Helical" evidence="11">
    <location>
        <begin position="140"/>
        <end position="158"/>
    </location>
</feature>
<proteinExistence type="inferred from homology"/>
<keyword evidence="10 11" id="KW-0472">Membrane</keyword>
<dbReference type="EMBL" id="JADBDY010000001">
    <property type="protein sequence ID" value="MBE1458519.1"/>
    <property type="molecule type" value="Genomic_DNA"/>
</dbReference>
<evidence type="ECO:0000256" key="2">
    <source>
        <dbReference type="ARBA" id="ARBA00004202"/>
    </source>
</evidence>
<keyword evidence="4 11" id="KW-0813">Transport</keyword>
<dbReference type="PANTHER" id="PTHR43297:SF2">
    <property type="entry name" value="DIPEPTIDE TRANSPORT ATP-BINDING PROTEIN DPPD"/>
    <property type="match status" value="1"/>
</dbReference>
<dbReference type="NCBIfam" id="TIGR01727">
    <property type="entry name" value="oligo_HPY"/>
    <property type="match status" value="1"/>
</dbReference>
<comment type="similarity">
    <text evidence="3">Belongs to the ABC transporter superfamily.</text>
</comment>
<dbReference type="CDD" id="cd06261">
    <property type="entry name" value="TM_PBP2"/>
    <property type="match status" value="1"/>
</dbReference>
<sequence length="634" mass="64975">MTSPPRNPTLLRRPGLVVGTAGLLAVLVLAVLGPWVWGDQAAQLSDSTRAAPGADHWLGTDALGRDVLARTLTATRLTLQTTALATALAASVGLLLGGTIWLSGPRVRTAGLRIIDVLVAYPALILSLLVAAVVGPGPTASVLAVGVAGSPAFARLTANLAGSVAARDYVTSARMLGVPKHRLFLRHMLPNMAEPLLVLVSVAFGTILVTLSGLSFLGLGAQPPHFDWGSLLSEGLRELHTNPSQALGPALAIVLTGTCAGLVGDAVAAGADARSSGVRVLARSTDETSAPAAGTGADSGAGVLGVRSLTVSDAFGTRLVDGVSFDVGPGEIVGVVGESGSGKTLTAMAVARLLPTGLRTSAEVMRLGDLDLHGRPEARRLALDLGVVFQDPLSSLNPALRMGTQLTEVLRTHARATPQEAHERVRRSLVRMRVADPDELMRSYPHQLSGGMRQRAMIAAALAAAPKLIIADEPTTALDMTVQADVLRLLREAGRGGETAVLLISHDIAVVSSVCDRALVMYSGRVVESLDTSALRGGEAAHPYTRALLSATPAAALALAPTGGGAPPDRLATIPGRPPRPGLRPAGCAFAPRCSHALDLCHDSVPAPVGTGTGTAACFAPVTAPHDNAPEDAR</sequence>
<evidence type="ECO:0000256" key="3">
    <source>
        <dbReference type="ARBA" id="ARBA00005417"/>
    </source>
</evidence>
<evidence type="ECO:0000256" key="7">
    <source>
        <dbReference type="ARBA" id="ARBA00022741"/>
    </source>
</evidence>
<feature type="transmembrane region" description="Helical" evidence="11">
    <location>
        <begin position="114"/>
        <end position="134"/>
    </location>
</feature>
<reference evidence="14 15" key="1">
    <citation type="submission" date="2020-10" db="EMBL/GenBank/DDBJ databases">
        <title>Sequencing the genomes of 1000 actinobacteria strains.</title>
        <authorList>
            <person name="Klenk H.-P."/>
        </authorList>
    </citation>
    <scope>NUCLEOTIDE SEQUENCE [LARGE SCALE GENOMIC DNA]</scope>
    <source>
        <strain evidence="14 15">DSM 45157</strain>
    </source>
</reference>
<accession>A0ABR9HHM7</accession>
<feature type="transmembrane region" description="Helical" evidence="11">
    <location>
        <begin position="16"/>
        <end position="37"/>
    </location>
</feature>
<evidence type="ECO:0000256" key="5">
    <source>
        <dbReference type="ARBA" id="ARBA00022475"/>
    </source>
</evidence>
<keyword evidence="8 14" id="KW-0067">ATP-binding</keyword>
<dbReference type="PROSITE" id="PS50893">
    <property type="entry name" value="ABC_TRANSPORTER_2"/>
    <property type="match status" value="1"/>
</dbReference>
<dbReference type="CDD" id="cd03257">
    <property type="entry name" value="ABC_NikE_OppD_transporters"/>
    <property type="match status" value="1"/>
</dbReference>
<keyword evidence="15" id="KW-1185">Reference proteome</keyword>
<evidence type="ECO:0000256" key="8">
    <source>
        <dbReference type="ARBA" id="ARBA00022840"/>
    </source>
</evidence>
<comment type="subcellular location">
    <subcellularLocation>
        <location evidence="11">Cell membrane</location>
        <topology evidence="11">Multi-pass membrane protein</topology>
    </subcellularLocation>
    <subcellularLocation>
        <location evidence="2">Cell membrane</location>
        <topology evidence="2">Peripheral membrane protein</topology>
    </subcellularLocation>
    <subcellularLocation>
        <location evidence="1">Membrane</location>
        <topology evidence="1">Multi-pass membrane protein</topology>
    </subcellularLocation>
</comment>
<dbReference type="InterPro" id="IPR003439">
    <property type="entry name" value="ABC_transporter-like_ATP-bd"/>
</dbReference>
<evidence type="ECO:0000256" key="11">
    <source>
        <dbReference type="RuleBase" id="RU363032"/>
    </source>
</evidence>
<organism evidence="14 15">
    <name type="scientific">Nocardiopsis terrae</name>
    <dbReference type="NCBI Taxonomy" id="372655"/>
    <lineage>
        <taxon>Bacteria</taxon>
        <taxon>Bacillati</taxon>
        <taxon>Actinomycetota</taxon>
        <taxon>Actinomycetes</taxon>
        <taxon>Streptosporangiales</taxon>
        <taxon>Nocardiopsidaceae</taxon>
        <taxon>Nocardiopsis</taxon>
    </lineage>
</organism>
<evidence type="ECO:0000313" key="15">
    <source>
        <dbReference type="Proteomes" id="UP000598217"/>
    </source>
</evidence>
<dbReference type="PROSITE" id="PS50928">
    <property type="entry name" value="ABC_TM1"/>
    <property type="match status" value="1"/>
</dbReference>
<feature type="domain" description="ABC transporter" evidence="12">
    <location>
        <begin position="304"/>
        <end position="548"/>
    </location>
</feature>
<keyword evidence="5" id="KW-1003">Cell membrane</keyword>
<dbReference type="RefSeq" id="WP_229826142.1">
    <property type="nucleotide sequence ID" value="NZ_BMXJ01000003.1"/>
</dbReference>
<evidence type="ECO:0000256" key="4">
    <source>
        <dbReference type="ARBA" id="ARBA00022448"/>
    </source>
</evidence>
<dbReference type="InterPro" id="IPR035906">
    <property type="entry name" value="MetI-like_sf"/>
</dbReference>
<dbReference type="Pfam" id="PF00005">
    <property type="entry name" value="ABC_tran"/>
    <property type="match status" value="1"/>
</dbReference>
<evidence type="ECO:0000256" key="10">
    <source>
        <dbReference type="ARBA" id="ARBA00023136"/>
    </source>
</evidence>
<comment type="similarity">
    <text evidence="11">Belongs to the binding-protein-dependent transport system permease family.</text>
</comment>
<dbReference type="Proteomes" id="UP000598217">
    <property type="component" value="Unassembled WGS sequence"/>
</dbReference>
<feature type="domain" description="ABC transmembrane type-1" evidence="13">
    <location>
        <begin position="75"/>
        <end position="264"/>
    </location>
</feature>
<name>A0ABR9HHM7_9ACTN</name>
<dbReference type="SUPFAM" id="SSF52540">
    <property type="entry name" value="P-loop containing nucleoside triphosphate hydrolases"/>
    <property type="match status" value="1"/>
</dbReference>
<keyword evidence="9 11" id="KW-1133">Transmembrane helix</keyword>
<dbReference type="InterPro" id="IPR017871">
    <property type="entry name" value="ABC_transporter-like_CS"/>
</dbReference>
<keyword evidence="7" id="KW-0547">Nucleotide-binding</keyword>
<dbReference type="InterPro" id="IPR013563">
    <property type="entry name" value="Oligopep_ABC_C"/>
</dbReference>
<evidence type="ECO:0000256" key="1">
    <source>
        <dbReference type="ARBA" id="ARBA00004141"/>
    </source>
</evidence>
<dbReference type="PANTHER" id="PTHR43297">
    <property type="entry name" value="OLIGOPEPTIDE TRANSPORT ATP-BINDING PROTEIN APPD"/>
    <property type="match status" value="1"/>
</dbReference>
<evidence type="ECO:0000313" key="14">
    <source>
        <dbReference type="EMBL" id="MBE1458519.1"/>
    </source>
</evidence>